<proteinExistence type="predicted"/>
<dbReference type="GeneID" id="73341423"/>
<accession>A0A9Q8SST3</accession>
<dbReference type="Gene3D" id="3.30.1330.30">
    <property type="match status" value="1"/>
</dbReference>
<dbReference type="InterPro" id="IPR029064">
    <property type="entry name" value="Ribosomal_eL30-like_sf"/>
</dbReference>
<dbReference type="PANTHER" id="PTHR38887">
    <property type="entry name" value="CHROMOSOME 21, WHOLE GENOME SHOTGUN SEQUENCE"/>
    <property type="match status" value="1"/>
</dbReference>
<feature type="region of interest" description="Disordered" evidence="1">
    <location>
        <begin position="166"/>
        <end position="190"/>
    </location>
</feature>
<feature type="compositionally biased region" description="Low complexity" evidence="1">
    <location>
        <begin position="957"/>
        <end position="976"/>
    </location>
</feature>
<dbReference type="InterPro" id="IPR053221">
    <property type="entry name" value="Burnettramic_acid_biosynth"/>
</dbReference>
<name>A0A9Q8SST3_9PEZI</name>
<feature type="compositionally biased region" description="Low complexity" evidence="1">
    <location>
        <begin position="937"/>
        <end position="950"/>
    </location>
</feature>
<evidence type="ECO:0000259" key="2">
    <source>
        <dbReference type="Pfam" id="PF01248"/>
    </source>
</evidence>
<evidence type="ECO:0000313" key="3">
    <source>
        <dbReference type="EMBL" id="UQC81932.1"/>
    </source>
</evidence>
<dbReference type="Proteomes" id="UP000830671">
    <property type="component" value="Chromosome 4"/>
</dbReference>
<protein>
    <recommendedName>
        <fullName evidence="2">Ribosomal protein eL8/eL30/eS12/Gadd45 domain-containing protein</fullName>
    </recommendedName>
</protein>
<feature type="compositionally biased region" description="Basic and acidic residues" evidence="1">
    <location>
        <begin position="517"/>
        <end position="544"/>
    </location>
</feature>
<organism evidence="3 4">
    <name type="scientific">Colletotrichum lupini</name>
    <dbReference type="NCBI Taxonomy" id="145971"/>
    <lineage>
        <taxon>Eukaryota</taxon>
        <taxon>Fungi</taxon>
        <taxon>Dikarya</taxon>
        <taxon>Ascomycota</taxon>
        <taxon>Pezizomycotina</taxon>
        <taxon>Sordariomycetes</taxon>
        <taxon>Hypocreomycetidae</taxon>
        <taxon>Glomerellales</taxon>
        <taxon>Glomerellaceae</taxon>
        <taxon>Colletotrichum</taxon>
        <taxon>Colletotrichum acutatum species complex</taxon>
    </lineage>
</organism>
<dbReference type="Pfam" id="PF01248">
    <property type="entry name" value="Ribosomal_L7Ae"/>
    <property type="match status" value="1"/>
</dbReference>
<evidence type="ECO:0000256" key="1">
    <source>
        <dbReference type="SAM" id="MobiDB-lite"/>
    </source>
</evidence>
<dbReference type="EMBL" id="CP019476">
    <property type="protein sequence ID" value="UQC81932.1"/>
    <property type="molecule type" value="Genomic_DNA"/>
</dbReference>
<dbReference type="AlphaFoldDB" id="A0A9Q8SST3"/>
<dbReference type="InterPro" id="IPR004038">
    <property type="entry name" value="Ribosomal_eL8/eL30/eS12/Gad45"/>
</dbReference>
<dbReference type="PANTHER" id="PTHR38887:SF1">
    <property type="entry name" value="RAS MODIFICATION PROTEIN ERF4"/>
    <property type="match status" value="1"/>
</dbReference>
<evidence type="ECO:0000313" key="4">
    <source>
        <dbReference type="Proteomes" id="UP000830671"/>
    </source>
</evidence>
<feature type="compositionally biased region" description="Basic and acidic residues" evidence="1">
    <location>
        <begin position="552"/>
        <end position="584"/>
    </location>
</feature>
<feature type="domain" description="Ribosomal protein eL8/eL30/eS12/Gadd45" evidence="2">
    <location>
        <begin position="743"/>
        <end position="833"/>
    </location>
</feature>
<feature type="region of interest" description="Disordered" evidence="1">
    <location>
        <begin position="515"/>
        <end position="641"/>
    </location>
</feature>
<keyword evidence="4" id="KW-1185">Reference proteome</keyword>
<dbReference type="SUPFAM" id="SSF55315">
    <property type="entry name" value="L30e-like"/>
    <property type="match status" value="1"/>
</dbReference>
<feature type="region of interest" description="Disordered" evidence="1">
    <location>
        <begin position="930"/>
        <end position="990"/>
    </location>
</feature>
<dbReference type="KEGG" id="clup:CLUP02_07418"/>
<gene>
    <name evidence="3" type="ORF">CLUP02_07418</name>
</gene>
<sequence length="990" mass="109106">MAGYISLIFNVQLTAPSFTRLLYHGAIAMTLTPPPDAETRLIDVIVDQPLCPLQLVGPRAEYHVSLENRCASECEVTAAKDAATCNLWVVEKLQVSEGKRVASQAAASLLQSVLKERDKVVVRTGGNSGEKKHGLVEEIAQAAATGIGTISEALHHRKEKKSRALHLDETSVHPGSISNSESRPTHLDKGMRKANSTEFEAATPISTSPPARDTDELALAFIKRHPLDITGSSEDRQRLSLPVLIPQRRPEKRARGFIRAYAPMMADVDINQDTLLDFIDTFNKSLEPNPWISAVNLAGFAGEALPDPASLLFGFAVEAATKAIMEGQSLFCSNKFLNCVNVEFFIPRGLVCLVVTWQPGNYSGQFATNFEEEVDLPQARPDLRQEIANVAAGNEKPLEGWRELKTQMYDLMKPTRGDFSWPEPAPLIFPDFEGTPGKADVEAKKKNAWDRIEDWINDHSDKRAQASWIDDNKDYAGMNLMPQPRFKSRYADPNHQASSGDLVSLITAGRWRLAKNSKAESSKQPEKMADTNCHKEKEVQEGGKKYKTQNTTEERKKSLLGAGREKKDHGETGEMANRQERNRETMSPNGHKQEGGSANDIWKDNATKTEDECRTGEIEDGRASAGAEKGRAKEVKKKGGSSSKSVNVFKGLFQKGYATRSHSQFPSTVIVPVHHFNASRSPYQQDLTLKLNSSNLISSELCSISNLTELRASISRFTWSSIDSTPTTSTLNYLRQNDVFDLLWLAFDSKQAVHGIFNVQGAVAAGKAEFVVFAWQNLMMEDHLRDVIEHRTWQLCKENQIPTLFVNSMYFLGHACGFDYSIRAVAVTFQEGSELTEEIMDMKKRIQRLRQIPDDPEAEDRPCAGVLDRKPSDFEAEETICIENLGSKPEGLGTEIPVSADVLESKPGNLKAIQPMLADSIGIPVETSEIAQSSRADSFGSTSSVSSTSDSSDDFDFLGSSRVDSFGSQSSISDGSVAGDPTCAESTEDE</sequence>
<reference evidence="3" key="1">
    <citation type="journal article" date="2021" name="Mol. Plant Microbe Interact.">
        <title>Complete Genome Sequence of the Plant-Pathogenic Fungus Colletotrichum lupini.</title>
        <authorList>
            <person name="Baroncelli R."/>
            <person name="Pensec F."/>
            <person name="Da Lio D."/>
            <person name="Boufleur T."/>
            <person name="Vicente I."/>
            <person name="Sarrocco S."/>
            <person name="Picot A."/>
            <person name="Baraldi E."/>
            <person name="Sukno S."/>
            <person name="Thon M."/>
            <person name="Le Floch G."/>
        </authorList>
    </citation>
    <scope>NUCLEOTIDE SEQUENCE</scope>
    <source>
        <strain evidence="3">IMI 504893</strain>
    </source>
</reference>
<dbReference type="RefSeq" id="XP_049143556.1">
    <property type="nucleotide sequence ID" value="XM_049286413.1"/>
</dbReference>
<feature type="compositionally biased region" description="Basic and acidic residues" evidence="1">
    <location>
        <begin position="601"/>
        <end position="633"/>
    </location>
</feature>